<dbReference type="STRING" id="649638.Trad_1601"/>
<keyword evidence="4" id="KW-0812">Transmembrane</keyword>
<gene>
    <name evidence="6" type="ordered locus">Trad_1601</name>
</gene>
<protein>
    <submittedName>
        <fullName evidence="6">Peptidoglycan glycosyltransferase</fullName>
        <ecNumber evidence="6">2.4.1.129</ecNumber>
    </submittedName>
</protein>
<evidence type="ECO:0000259" key="5">
    <source>
        <dbReference type="Pfam" id="PF00905"/>
    </source>
</evidence>
<dbReference type="RefSeq" id="WP_013178088.1">
    <property type="nucleotide sequence ID" value="NC_014221.1"/>
</dbReference>
<evidence type="ECO:0000313" key="6">
    <source>
        <dbReference type="EMBL" id="ADI14720.1"/>
    </source>
</evidence>
<dbReference type="Gene3D" id="3.40.710.10">
    <property type="entry name" value="DD-peptidase/beta-lactamase superfamily"/>
    <property type="match status" value="1"/>
</dbReference>
<comment type="subcellular location">
    <subcellularLocation>
        <location evidence="1">Membrane</location>
    </subcellularLocation>
</comment>
<dbReference type="EC" id="2.4.1.129" evidence="6"/>
<dbReference type="EMBL" id="CP002049">
    <property type="protein sequence ID" value="ADI14720.1"/>
    <property type="molecule type" value="Genomic_DNA"/>
</dbReference>
<dbReference type="InterPro" id="IPR036138">
    <property type="entry name" value="PBP_dimer_sf"/>
</dbReference>
<keyword evidence="2 4" id="KW-0472">Membrane</keyword>
<keyword evidence="6" id="KW-0328">Glycosyltransferase</keyword>
<dbReference type="KEGG" id="tra:Trad_1601"/>
<dbReference type="HOGENOM" id="CLU_009289_6_2_0"/>
<dbReference type="InterPro" id="IPR012338">
    <property type="entry name" value="Beta-lactam/transpept-like"/>
</dbReference>
<feature type="domain" description="Penicillin-binding protein transpeptidase" evidence="5">
    <location>
        <begin position="190"/>
        <end position="491"/>
    </location>
</feature>
<reference evidence="7" key="1">
    <citation type="submission" date="2010-05" db="EMBL/GenBank/DDBJ databases">
        <title>The complete genome of Truepera radiovictris DSM 17093.</title>
        <authorList>
            <consortium name="US DOE Joint Genome Institute (JGI-PGF)"/>
            <person name="Lucas S."/>
            <person name="Copeland A."/>
            <person name="Lapidus A."/>
            <person name="Glavina del Rio T."/>
            <person name="Dalin E."/>
            <person name="Tice H."/>
            <person name="Bruce D."/>
            <person name="Goodwin L."/>
            <person name="Pitluck S."/>
            <person name="Kyrpides N."/>
            <person name="Mavromatis K."/>
            <person name="Ovchinnikova G."/>
            <person name="Munk A.C."/>
            <person name="Detter J.C."/>
            <person name="Han C."/>
            <person name="Tapia R."/>
            <person name="Land M."/>
            <person name="Hauser L."/>
            <person name="Markowitz V."/>
            <person name="Cheng J.-F."/>
            <person name="Hugenholtz P."/>
            <person name="Woyke T."/>
            <person name="Wu D."/>
            <person name="Tindall B."/>
            <person name="Pomrenke H.G."/>
            <person name="Brambilla E."/>
            <person name="Klenk H.-P."/>
            <person name="Eisen J.A."/>
        </authorList>
    </citation>
    <scope>NUCLEOTIDE SEQUENCE [LARGE SCALE GENOMIC DNA]</scope>
    <source>
        <strain evidence="7">DSM 17093 / CIP 108686 / LMG 22925 / RQ-24</strain>
    </source>
</reference>
<dbReference type="Pfam" id="PF00905">
    <property type="entry name" value="Transpeptidase"/>
    <property type="match status" value="1"/>
</dbReference>
<evidence type="ECO:0000313" key="7">
    <source>
        <dbReference type="Proteomes" id="UP000000379"/>
    </source>
</evidence>
<dbReference type="PANTHER" id="PTHR30627:SF1">
    <property type="entry name" value="PEPTIDOGLYCAN D,D-TRANSPEPTIDASE FTSI"/>
    <property type="match status" value="1"/>
</dbReference>
<evidence type="ECO:0000256" key="3">
    <source>
        <dbReference type="SAM" id="MobiDB-lite"/>
    </source>
</evidence>
<accession>D7CY81</accession>
<feature type="transmembrane region" description="Helical" evidence="4">
    <location>
        <begin position="63"/>
        <end position="85"/>
    </location>
</feature>
<dbReference type="AlphaFoldDB" id="D7CY81"/>
<feature type="region of interest" description="Disordered" evidence="3">
    <location>
        <begin position="1"/>
        <end position="51"/>
    </location>
</feature>
<dbReference type="eggNOG" id="COG0768">
    <property type="taxonomic scope" value="Bacteria"/>
</dbReference>
<reference evidence="6 7" key="2">
    <citation type="journal article" date="2011" name="Stand. Genomic Sci.">
        <title>Complete genome sequence of Truepera radiovictrix type strain (RQ-24).</title>
        <authorList>
            <person name="Ivanova N."/>
            <person name="Rohde C."/>
            <person name="Munk C."/>
            <person name="Nolan M."/>
            <person name="Lucas S."/>
            <person name="Del Rio T.G."/>
            <person name="Tice H."/>
            <person name="Deshpande S."/>
            <person name="Cheng J.F."/>
            <person name="Tapia R."/>
            <person name="Han C."/>
            <person name="Goodwin L."/>
            <person name="Pitluck S."/>
            <person name="Liolios K."/>
            <person name="Mavromatis K."/>
            <person name="Mikhailova N."/>
            <person name="Pati A."/>
            <person name="Chen A."/>
            <person name="Palaniappan K."/>
            <person name="Land M."/>
            <person name="Hauser L."/>
            <person name="Chang Y.J."/>
            <person name="Jeffries C.D."/>
            <person name="Brambilla E."/>
            <person name="Rohde M."/>
            <person name="Goker M."/>
            <person name="Tindall B.J."/>
            <person name="Woyke T."/>
            <person name="Bristow J."/>
            <person name="Eisen J.A."/>
            <person name="Markowitz V."/>
            <person name="Hugenholtz P."/>
            <person name="Kyrpides N.C."/>
            <person name="Klenk H.P."/>
            <person name="Lapidus A."/>
        </authorList>
    </citation>
    <scope>NUCLEOTIDE SEQUENCE [LARGE SCALE GENOMIC DNA]</scope>
    <source>
        <strain evidence="7">DSM 17093 / CIP 108686 / LMG 22925 / RQ-24</strain>
    </source>
</reference>
<dbReference type="Gene3D" id="3.30.450.330">
    <property type="match status" value="1"/>
</dbReference>
<dbReference type="PANTHER" id="PTHR30627">
    <property type="entry name" value="PEPTIDOGLYCAN D,D-TRANSPEPTIDASE"/>
    <property type="match status" value="1"/>
</dbReference>
<dbReference type="Gene3D" id="3.90.1310.10">
    <property type="entry name" value="Penicillin-binding protein 2a (Domain 2)"/>
    <property type="match status" value="1"/>
</dbReference>
<dbReference type="SUPFAM" id="SSF56519">
    <property type="entry name" value="Penicillin binding protein dimerisation domain"/>
    <property type="match status" value="1"/>
</dbReference>
<dbReference type="GO" id="GO:0008658">
    <property type="term" value="F:penicillin binding"/>
    <property type="evidence" value="ECO:0007669"/>
    <property type="project" value="InterPro"/>
</dbReference>
<dbReference type="SUPFAM" id="SSF56601">
    <property type="entry name" value="beta-lactamase/transpeptidase-like"/>
    <property type="match status" value="1"/>
</dbReference>
<organism evidence="6 7">
    <name type="scientific">Truepera radiovictrix (strain DSM 17093 / CIP 108686 / LMG 22925 / RQ-24)</name>
    <dbReference type="NCBI Taxonomy" id="649638"/>
    <lineage>
        <taxon>Bacteria</taxon>
        <taxon>Thermotogati</taxon>
        <taxon>Deinococcota</taxon>
        <taxon>Deinococci</taxon>
        <taxon>Trueperales</taxon>
        <taxon>Trueperaceae</taxon>
        <taxon>Truepera</taxon>
    </lineage>
</organism>
<dbReference type="OrthoDB" id="9770103at2"/>
<name>D7CY81_TRURR</name>
<dbReference type="GO" id="GO:0016757">
    <property type="term" value="F:glycosyltransferase activity"/>
    <property type="evidence" value="ECO:0007669"/>
    <property type="project" value="UniProtKB-KW"/>
</dbReference>
<dbReference type="InterPro" id="IPR001460">
    <property type="entry name" value="PCN-bd_Tpept"/>
</dbReference>
<evidence type="ECO:0000256" key="2">
    <source>
        <dbReference type="ARBA" id="ARBA00023136"/>
    </source>
</evidence>
<evidence type="ECO:0000256" key="1">
    <source>
        <dbReference type="ARBA" id="ARBA00004370"/>
    </source>
</evidence>
<proteinExistence type="predicted"/>
<dbReference type="InterPro" id="IPR050515">
    <property type="entry name" value="Beta-lactam/transpept"/>
</dbReference>
<dbReference type="GO" id="GO:0005886">
    <property type="term" value="C:plasma membrane"/>
    <property type="evidence" value="ECO:0007669"/>
    <property type="project" value="TreeGrafter"/>
</dbReference>
<dbReference type="Proteomes" id="UP000000379">
    <property type="component" value="Chromosome"/>
</dbReference>
<keyword evidence="7" id="KW-1185">Reference proteome</keyword>
<dbReference type="GO" id="GO:0071555">
    <property type="term" value="P:cell wall organization"/>
    <property type="evidence" value="ECO:0007669"/>
    <property type="project" value="TreeGrafter"/>
</dbReference>
<keyword evidence="4" id="KW-1133">Transmembrane helix</keyword>
<sequence length="530" mass="56221">MALRHVTGRFASSAAPRERVRRQEAPSAAAVYPTAGAPRRDARTPQTRRSAVAPAHLQLHKRLLLSAALVVPLSAAVVGFSSLGLRLGAPPSVLREAPQRGRILAADGTVLAEGDAEARRYPEGRLAAQLIGFSGARQPGGNFGLEGLEFTLDARLQAGEDVRLTIDPELQAIAQGELARAAREHGAENGAMVLLEAGSGRVLAAASYPQFDPNTHRNLRDRTGVANRAFLQQVEPGSVMKPFLIAALMQAGRLEADEVLEVESTIRVGNQTFRDVAPHDLELSIAEMLRYSSNVGMIKLGERFSSAELAAWYRHFGFGKDVGLKHLFTQTGQINDPATWVPQDHASATIGQSVSATALQLAAAYSVFANDGVFVPPQIVESEVLYEDGVRVGAERLLSPEVAEAVTEMLVYTVENGSLTVAKIPGVTVAGKSGSADLFDTDKGVYINAGTLSFAGFFPADDPKVTAVVYLQRVDPNRGSLSALVAAPVFRRVGSEVVAHWGVPETAAPSTLATAEGALTATTTGLQRTR</sequence>
<keyword evidence="6" id="KW-0808">Transferase</keyword>
<evidence type="ECO:0000256" key="4">
    <source>
        <dbReference type="SAM" id="Phobius"/>
    </source>
</evidence>